<sequence>MTAALPWALCQPQPLPVTSCALHAGTGKTIFMNDIFRTAPRRSRQTSELTDREVQVLTLVSHGKTNKQIGAVLYLSPATIHSHLKKVFRKLDANDRAHAVAQAFRAGMLQ</sequence>
<evidence type="ECO:0000259" key="4">
    <source>
        <dbReference type="PROSITE" id="PS50043"/>
    </source>
</evidence>
<proteinExistence type="predicted"/>
<keyword evidence="1" id="KW-0805">Transcription regulation</keyword>
<evidence type="ECO:0000313" key="6">
    <source>
        <dbReference type="Proteomes" id="UP001595867"/>
    </source>
</evidence>
<dbReference type="CDD" id="cd06170">
    <property type="entry name" value="LuxR_C_like"/>
    <property type="match status" value="1"/>
</dbReference>
<accession>A0ABV8J9B4</accession>
<dbReference type="EMBL" id="JBHSBL010000041">
    <property type="protein sequence ID" value="MFC4072679.1"/>
    <property type="molecule type" value="Genomic_DNA"/>
</dbReference>
<evidence type="ECO:0000256" key="3">
    <source>
        <dbReference type="ARBA" id="ARBA00023163"/>
    </source>
</evidence>
<dbReference type="InterPro" id="IPR016032">
    <property type="entry name" value="Sig_transdc_resp-reg_C-effctor"/>
</dbReference>
<dbReference type="SMART" id="SM00421">
    <property type="entry name" value="HTH_LUXR"/>
    <property type="match status" value="1"/>
</dbReference>
<name>A0ABV8J9B4_9ACTN</name>
<comment type="caution">
    <text evidence="5">The sequence shown here is derived from an EMBL/GenBank/DDBJ whole genome shotgun (WGS) entry which is preliminary data.</text>
</comment>
<dbReference type="PANTHER" id="PTHR44688:SF16">
    <property type="entry name" value="DNA-BINDING TRANSCRIPTIONAL ACTIVATOR DEVR_DOSR"/>
    <property type="match status" value="1"/>
</dbReference>
<protein>
    <submittedName>
        <fullName evidence="5">Response regulator transcription factor</fullName>
    </submittedName>
</protein>
<evidence type="ECO:0000256" key="1">
    <source>
        <dbReference type="ARBA" id="ARBA00023015"/>
    </source>
</evidence>
<keyword evidence="3" id="KW-0804">Transcription</keyword>
<dbReference type="SUPFAM" id="SSF46894">
    <property type="entry name" value="C-terminal effector domain of the bipartite response regulators"/>
    <property type="match status" value="1"/>
</dbReference>
<evidence type="ECO:0000313" key="5">
    <source>
        <dbReference type="EMBL" id="MFC4072679.1"/>
    </source>
</evidence>
<dbReference type="InterPro" id="IPR000792">
    <property type="entry name" value="Tscrpt_reg_LuxR_C"/>
</dbReference>
<dbReference type="Pfam" id="PF00196">
    <property type="entry name" value="GerE"/>
    <property type="match status" value="1"/>
</dbReference>
<dbReference type="PANTHER" id="PTHR44688">
    <property type="entry name" value="DNA-BINDING TRANSCRIPTIONAL ACTIVATOR DEVR_DOSR"/>
    <property type="match status" value="1"/>
</dbReference>
<dbReference type="PROSITE" id="PS50043">
    <property type="entry name" value="HTH_LUXR_2"/>
    <property type="match status" value="1"/>
</dbReference>
<dbReference type="RefSeq" id="WP_378073551.1">
    <property type="nucleotide sequence ID" value="NZ_JBHSBL010000041.1"/>
</dbReference>
<gene>
    <name evidence="5" type="ORF">ACFO0C_47770</name>
</gene>
<dbReference type="PRINTS" id="PR00038">
    <property type="entry name" value="HTHLUXR"/>
</dbReference>
<evidence type="ECO:0000256" key="2">
    <source>
        <dbReference type="ARBA" id="ARBA00023125"/>
    </source>
</evidence>
<organism evidence="5 6">
    <name type="scientific">Actinoplanes subglobosus</name>
    <dbReference type="NCBI Taxonomy" id="1547892"/>
    <lineage>
        <taxon>Bacteria</taxon>
        <taxon>Bacillati</taxon>
        <taxon>Actinomycetota</taxon>
        <taxon>Actinomycetes</taxon>
        <taxon>Micromonosporales</taxon>
        <taxon>Micromonosporaceae</taxon>
        <taxon>Actinoplanes</taxon>
    </lineage>
</organism>
<reference evidence="6" key="1">
    <citation type="journal article" date="2019" name="Int. J. Syst. Evol. Microbiol.">
        <title>The Global Catalogue of Microorganisms (GCM) 10K type strain sequencing project: providing services to taxonomists for standard genome sequencing and annotation.</title>
        <authorList>
            <consortium name="The Broad Institute Genomics Platform"/>
            <consortium name="The Broad Institute Genome Sequencing Center for Infectious Disease"/>
            <person name="Wu L."/>
            <person name="Ma J."/>
        </authorList>
    </citation>
    <scope>NUCLEOTIDE SEQUENCE [LARGE SCALE GENOMIC DNA]</scope>
    <source>
        <strain evidence="6">TBRC 5832</strain>
    </source>
</reference>
<dbReference type="Gene3D" id="1.10.10.10">
    <property type="entry name" value="Winged helix-like DNA-binding domain superfamily/Winged helix DNA-binding domain"/>
    <property type="match status" value="1"/>
</dbReference>
<dbReference type="Proteomes" id="UP001595867">
    <property type="component" value="Unassembled WGS sequence"/>
</dbReference>
<feature type="domain" description="HTH luxR-type" evidence="4">
    <location>
        <begin position="42"/>
        <end position="107"/>
    </location>
</feature>
<keyword evidence="2" id="KW-0238">DNA-binding</keyword>
<dbReference type="InterPro" id="IPR036388">
    <property type="entry name" value="WH-like_DNA-bd_sf"/>
</dbReference>
<keyword evidence="6" id="KW-1185">Reference proteome</keyword>